<feature type="transmembrane region" description="Helical" evidence="10">
    <location>
        <begin position="183"/>
        <end position="201"/>
    </location>
</feature>
<feature type="transmembrane region" description="Helical" evidence="10">
    <location>
        <begin position="314"/>
        <end position="336"/>
    </location>
</feature>
<keyword evidence="5 10" id="KW-0653">Protein transport</keyword>
<dbReference type="SUPFAM" id="SSF103491">
    <property type="entry name" value="Preprotein translocase SecY subunit"/>
    <property type="match status" value="1"/>
</dbReference>
<dbReference type="PROSITE" id="PS00755">
    <property type="entry name" value="SECY_1"/>
    <property type="match status" value="1"/>
</dbReference>
<feature type="transmembrane region" description="Helical" evidence="10">
    <location>
        <begin position="144"/>
        <end position="171"/>
    </location>
</feature>
<accession>A0A840EP63</accession>
<evidence type="ECO:0000256" key="2">
    <source>
        <dbReference type="ARBA" id="ARBA00005751"/>
    </source>
</evidence>
<dbReference type="NCBIfam" id="TIGR00967">
    <property type="entry name" value="3a0501s007"/>
    <property type="match status" value="1"/>
</dbReference>
<dbReference type="InterPro" id="IPR030659">
    <property type="entry name" value="SecY_CS"/>
</dbReference>
<feature type="transmembrane region" description="Helical" evidence="10">
    <location>
        <begin position="119"/>
        <end position="138"/>
    </location>
</feature>
<comment type="function">
    <text evidence="10 11">The central subunit of the protein translocation channel SecYEG. Consists of two halves formed by TMs 1-5 and 6-10. These two domains form a lateral gate at the front which open onto the bilayer between TMs 2 and 7, and are clamped together by SecE at the back. The channel is closed by both a pore ring composed of hydrophobic SecY resides and a short helix (helix 2A) on the extracellular side of the membrane which forms a plug. The plug probably moves laterally to allow the channel to open. The ring and the pore may move independently.</text>
</comment>
<dbReference type="RefSeq" id="WP_183477246.1">
    <property type="nucleotide sequence ID" value="NZ_JACIFO010000004.1"/>
</dbReference>
<keyword evidence="3 10" id="KW-0813">Transport</keyword>
<evidence type="ECO:0000256" key="4">
    <source>
        <dbReference type="ARBA" id="ARBA00022692"/>
    </source>
</evidence>
<comment type="similarity">
    <text evidence="2 10 13">Belongs to the SecY/SEC61-alpha family.</text>
</comment>
<evidence type="ECO:0000256" key="13">
    <source>
        <dbReference type="RuleBase" id="RU004349"/>
    </source>
</evidence>
<dbReference type="InterPro" id="IPR023201">
    <property type="entry name" value="SecY_dom_sf"/>
</dbReference>
<evidence type="ECO:0000256" key="8">
    <source>
        <dbReference type="ARBA" id="ARBA00023136"/>
    </source>
</evidence>
<dbReference type="Pfam" id="PF00344">
    <property type="entry name" value="SecY"/>
    <property type="match status" value="1"/>
</dbReference>
<dbReference type="GO" id="GO:0005886">
    <property type="term" value="C:plasma membrane"/>
    <property type="evidence" value="ECO:0007669"/>
    <property type="project" value="UniProtKB-SubCell"/>
</dbReference>
<dbReference type="HAMAP" id="MF_01465">
    <property type="entry name" value="SecY"/>
    <property type="match status" value="1"/>
</dbReference>
<feature type="transmembrane region" description="Helical" evidence="10">
    <location>
        <begin position="372"/>
        <end position="393"/>
    </location>
</feature>
<comment type="caution">
    <text evidence="14">The sequence shown here is derived from an EMBL/GenBank/DDBJ whole genome shotgun (WGS) entry which is preliminary data.</text>
</comment>
<evidence type="ECO:0000313" key="14">
    <source>
        <dbReference type="EMBL" id="MBB4118885.1"/>
    </source>
</evidence>
<dbReference type="Proteomes" id="UP000553034">
    <property type="component" value="Unassembled WGS sequence"/>
</dbReference>
<dbReference type="GO" id="GO:0065002">
    <property type="term" value="P:intracellular protein transmembrane transport"/>
    <property type="evidence" value="ECO:0007669"/>
    <property type="project" value="UniProtKB-UniRule"/>
</dbReference>
<keyword evidence="15" id="KW-1185">Reference proteome</keyword>
<evidence type="ECO:0000256" key="12">
    <source>
        <dbReference type="RuleBase" id="RU003484"/>
    </source>
</evidence>
<dbReference type="InterPro" id="IPR026593">
    <property type="entry name" value="SecY"/>
</dbReference>
<keyword evidence="7 10" id="KW-0811">Translocation</keyword>
<evidence type="ECO:0000256" key="10">
    <source>
        <dbReference type="HAMAP-Rule" id="MF_01465"/>
    </source>
</evidence>
<protein>
    <recommendedName>
        <fullName evidence="9 10">Protein translocase subunit SecY</fullName>
    </recommendedName>
</protein>
<keyword evidence="4 10" id="KW-0812">Transmembrane</keyword>
<feature type="transmembrane region" description="Helical" evidence="10">
    <location>
        <begin position="273"/>
        <end position="294"/>
    </location>
</feature>
<gene>
    <name evidence="10" type="primary">secY</name>
    <name evidence="14" type="ORF">GGR32_001176</name>
</gene>
<feature type="transmembrane region" description="Helical" evidence="10">
    <location>
        <begin position="20"/>
        <end position="41"/>
    </location>
</feature>
<comment type="subcellular location">
    <subcellularLocation>
        <location evidence="10">Cell membrane</location>
        <topology evidence="10">Multi-pass membrane protein</topology>
    </subcellularLocation>
    <subcellularLocation>
        <location evidence="1 12">Membrane</location>
        <topology evidence="1 12">Multi-pass membrane protein</topology>
    </subcellularLocation>
</comment>
<evidence type="ECO:0000256" key="9">
    <source>
        <dbReference type="ARBA" id="ARBA00039733"/>
    </source>
</evidence>
<dbReference type="PRINTS" id="PR00303">
    <property type="entry name" value="SECYTRNLCASE"/>
</dbReference>
<keyword evidence="6 10" id="KW-1133">Transmembrane helix</keyword>
<evidence type="ECO:0000256" key="7">
    <source>
        <dbReference type="ARBA" id="ARBA00023010"/>
    </source>
</evidence>
<reference evidence="14 15" key="1">
    <citation type="submission" date="2020-08" db="EMBL/GenBank/DDBJ databases">
        <title>Genomic Encyclopedia of Type Strains, Phase IV (KMG-IV): sequencing the most valuable type-strain genomes for metagenomic binning, comparative biology and taxonomic classification.</title>
        <authorList>
            <person name="Goeker M."/>
        </authorList>
    </citation>
    <scope>NUCLEOTIDE SEQUENCE [LARGE SCALE GENOMIC DNA]</scope>
    <source>
        <strain evidence="14 15">DSM 29568</strain>
    </source>
</reference>
<dbReference type="PROSITE" id="PS00756">
    <property type="entry name" value="SECY_2"/>
    <property type="match status" value="1"/>
</dbReference>
<keyword evidence="10" id="KW-1003">Cell membrane</keyword>
<feature type="transmembrane region" description="Helical" evidence="10">
    <location>
        <begin position="399"/>
        <end position="419"/>
    </location>
</feature>
<organism evidence="14 15">
    <name type="scientific">Mesonia hippocampi</name>
    <dbReference type="NCBI Taxonomy" id="1628250"/>
    <lineage>
        <taxon>Bacteria</taxon>
        <taxon>Pseudomonadati</taxon>
        <taxon>Bacteroidota</taxon>
        <taxon>Flavobacteriia</taxon>
        <taxon>Flavobacteriales</taxon>
        <taxon>Flavobacteriaceae</taxon>
        <taxon>Mesonia</taxon>
    </lineage>
</organism>
<feature type="transmembrane region" description="Helical" evidence="10">
    <location>
        <begin position="213"/>
        <end position="239"/>
    </location>
</feature>
<name>A0A840EP63_9FLAO</name>
<dbReference type="PANTHER" id="PTHR10906">
    <property type="entry name" value="SECY/SEC61-ALPHA FAMILY MEMBER"/>
    <property type="match status" value="1"/>
</dbReference>
<comment type="subunit">
    <text evidence="10">Component of the Sec protein translocase complex. Heterotrimer consisting of SecY, SecE and SecG subunits. The heterotrimers can form oligomers, although 1 heterotrimer is thought to be able to translocate proteins. Interacts with the ribosome. Interacts with SecDF, and other proteins may be involved. Interacts with SecA.</text>
</comment>
<evidence type="ECO:0000256" key="5">
    <source>
        <dbReference type="ARBA" id="ARBA00022927"/>
    </source>
</evidence>
<keyword evidence="8 10" id="KW-0472">Membrane</keyword>
<dbReference type="AlphaFoldDB" id="A0A840EP63"/>
<sequence>MKFIEAIKNVWKIEELKNRILVTLGLLLVYRFGTQIVLPGIDASQLSQLASQTENGLLGLLNAFTGGAFANASVFALGIMPYISASIVVQLMGIAVPYLQKLQKEGESGRKKINQITRWLTIAITLIQGPGYIMNLYNTLPESAFVLGSSFGFIASSVIILTTGCVFAMWLGERITEKGIGNGISLLIMVGIIARMPQAFIQEWLSRVTESNGGMIMILIELVIWFAIIYASVMLVMAVRQIPVQYARRNSTGGYEKDIFGGARQFIPLKLNASGVMPIIFAQAIMFIPAALVSLSDSETAQGIAATFNNIFGFWYNLVFALLIIVFTYFYTAITVPTNKMADDLKRSGGFIPGIRPGTETADYLDKIMSQITLPGSIFLALIAIFPAIIVSFGVQQSWALFFGGTSLLIMVGVAIDTMQQVNSYLLNRHYDGLMKSGKNRKAVA</sequence>
<evidence type="ECO:0000313" key="15">
    <source>
        <dbReference type="Proteomes" id="UP000553034"/>
    </source>
</evidence>
<feature type="transmembrane region" description="Helical" evidence="10">
    <location>
        <begin position="79"/>
        <end position="99"/>
    </location>
</feature>
<evidence type="ECO:0000256" key="11">
    <source>
        <dbReference type="RuleBase" id="RU000537"/>
    </source>
</evidence>
<dbReference type="GO" id="GO:0006605">
    <property type="term" value="P:protein targeting"/>
    <property type="evidence" value="ECO:0007669"/>
    <property type="project" value="UniProtKB-UniRule"/>
</dbReference>
<dbReference type="EMBL" id="JACIFO010000004">
    <property type="protein sequence ID" value="MBB4118885.1"/>
    <property type="molecule type" value="Genomic_DNA"/>
</dbReference>
<proteinExistence type="inferred from homology"/>
<evidence type="ECO:0000256" key="6">
    <source>
        <dbReference type="ARBA" id="ARBA00022989"/>
    </source>
</evidence>
<dbReference type="FunFam" id="1.10.3370.10:FF:000001">
    <property type="entry name" value="Preprotein translocase subunit SecY"/>
    <property type="match status" value="1"/>
</dbReference>
<dbReference type="GO" id="GO:0043952">
    <property type="term" value="P:protein transport by the Sec complex"/>
    <property type="evidence" value="ECO:0007669"/>
    <property type="project" value="UniProtKB-UniRule"/>
</dbReference>
<dbReference type="Gene3D" id="1.10.3370.10">
    <property type="entry name" value="SecY subunit domain"/>
    <property type="match status" value="1"/>
</dbReference>
<dbReference type="PIRSF" id="PIRSF004557">
    <property type="entry name" value="SecY"/>
    <property type="match status" value="1"/>
</dbReference>
<dbReference type="InterPro" id="IPR002208">
    <property type="entry name" value="SecY/SEC61-alpha"/>
</dbReference>
<evidence type="ECO:0000256" key="1">
    <source>
        <dbReference type="ARBA" id="ARBA00004141"/>
    </source>
</evidence>
<evidence type="ECO:0000256" key="3">
    <source>
        <dbReference type="ARBA" id="ARBA00022448"/>
    </source>
</evidence>